<reference evidence="1 2" key="1">
    <citation type="journal article" date="2018" name="G3 (Bethesda)">
        <title>Phylogenetic and Phylogenomic Definition of Rhizopus Species.</title>
        <authorList>
            <person name="Gryganskyi A.P."/>
            <person name="Golan J."/>
            <person name="Dolatabadi S."/>
            <person name="Mondo S."/>
            <person name="Robb S."/>
            <person name="Idnurm A."/>
            <person name="Muszewska A."/>
            <person name="Steczkiewicz K."/>
            <person name="Masonjones S."/>
            <person name="Liao H.L."/>
            <person name="Gajdeczka M.T."/>
            <person name="Anike F."/>
            <person name="Vuek A."/>
            <person name="Anishchenko I.M."/>
            <person name="Voigt K."/>
            <person name="de Hoog G.S."/>
            <person name="Smith M.E."/>
            <person name="Heitman J."/>
            <person name="Vilgalys R."/>
            <person name="Stajich J.E."/>
        </authorList>
    </citation>
    <scope>NUCLEOTIDE SEQUENCE [LARGE SCALE GENOMIC DNA]</scope>
    <source>
        <strain evidence="1 2">LSU 92-RS-03</strain>
    </source>
</reference>
<dbReference type="EMBL" id="PJQM01006004">
    <property type="protein sequence ID" value="RCH80439.1"/>
    <property type="molecule type" value="Genomic_DNA"/>
</dbReference>
<keyword evidence="2" id="KW-1185">Reference proteome</keyword>
<sequence>EINKIAKVSDMRRPLTWECHYSLKNIIKISAHSLHISTQERQQHERDGDPRLLPNCRLQCNQWHSVYAKNITGECK</sequence>
<feature type="non-terminal residue" evidence="1">
    <location>
        <position position="1"/>
    </location>
</feature>
<comment type="caution">
    <text evidence="1">The sequence shown here is derived from an EMBL/GenBank/DDBJ whole genome shotgun (WGS) entry which is preliminary data.</text>
</comment>
<evidence type="ECO:0000313" key="1">
    <source>
        <dbReference type="EMBL" id="RCH80439.1"/>
    </source>
</evidence>
<proteinExistence type="predicted"/>
<gene>
    <name evidence="1" type="ORF">CU098_008534</name>
</gene>
<evidence type="ECO:0000313" key="2">
    <source>
        <dbReference type="Proteomes" id="UP000253551"/>
    </source>
</evidence>
<accession>A0A367IS37</accession>
<organism evidence="1 2">
    <name type="scientific">Rhizopus stolonifer</name>
    <name type="common">Rhizopus nigricans</name>
    <dbReference type="NCBI Taxonomy" id="4846"/>
    <lineage>
        <taxon>Eukaryota</taxon>
        <taxon>Fungi</taxon>
        <taxon>Fungi incertae sedis</taxon>
        <taxon>Mucoromycota</taxon>
        <taxon>Mucoromycotina</taxon>
        <taxon>Mucoromycetes</taxon>
        <taxon>Mucorales</taxon>
        <taxon>Mucorineae</taxon>
        <taxon>Rhizopodaceae</taxon>
        <taxon>Rhizopus</taxon>
    </lineage>
</organism>
<protein>
    <submittedName>
        <fullName evidence="1">Uncharacterized protein</fullName>
    </submittedName>
</protein>
<dbReference type="AlphaFoldDB" id="A0A367IS37"/>
<name>A0A367IS37_RHIST</name>
<dbReference type="Proteomes" id="UP000253551">
    <property type="component" value="Unassembled WGS sequence"/>
</dbReference>